<organism evidence="3 4">
    <name type="scientific">Jejubacter calystegiae</name>
    <dbReference type="NCBI Taxonomy" id="2579935"/>
    <lineage>
        <taxon>Bacteria</taxon>
        <taxon>Pseudomonadati</taxon>
        <taxon>Pseudomonadota</taxon>
        <taxon>Gammaproteobacteria</taxon>
        <taxon>Enterobacterales</taxon>
        <taxon>Enterobacteriaceae</taxon>
        <taxon>Jejubacter</taxon>
    </lineage>
</organism>
<dbReference type="KEGG" id="izh:FEM41_20355"/>
<evidence type="ECO:0000313" key="4">
    <source>
        <dbReference type="Proteomes" id="UP000302163"/>
    </source>
</evidence>
<dbReference type="RefSeq" id="WP_138097994.1">
    <property type="nucleotide sequence ID" value="NZ_CP040428.1"/>
</dbReference>
<dbReference type="EMBL" id="CP040428">
    <property type="protein sequence ID" value="QCT21838.1"/>
    <property type="molecule type" value="Genomic_DNA"/>
</dbReference>
<dbReference type="InterPro" id="IPR028098">
    <property type="entry name" value="Glyco_trans_4-like_N"/>
</dbReference>
<dbReference type="Pfam" id="PF00534">
    <property type="entry name" value="Glycos_transf_1"/>
    <property type="match status" value="1"/>
</dbReference>
<dbReference type="CDD" id="cd03801">
    <property type="entry name" value="GT4_PimA-like"/>
    <property type="match status" value="1"/>
</dbReference>
<dbReference type="InterPro" id="IPR050194">
    <property type="entry name" value="Glycosyltransferase_grp1"/>
</dbReference>
<dbReference type="SUPFAM" id="SSF53756">
    <property type="entry name" value="UDP-Glycosyltransferase/glycogen phosphorylase"/>
    <property type="match status" value="1"/>
</dbReference>
<evidence type="ECO:0000259" key="1">
    <source>
        <dbReference type="Pfam" id="PF00534"/>
    </source>
</evidence>
<evidence type="ECO:0000313" key="3">
    <source>
        <dbReference type="EMBL" id="QCT21838.1"/>
    </source>
</evidence>
<proteinExistence type="predicted"/>
<dbReference type="PANTHER" id="PTHR45947">
    <property type="entry name" value="SULFOQUINOVOSYL TRANSFERASE SQD2"/>
    <property type="match status" value="1"/>
</dbReference>
<feature type="domain" description="Glycosyltransferase subfamily 4-like N-terminal" evidence="2">
    <location>
        <begin position="97"/>
        <end position="204"/>
    </location>
</feature>
<keyword evidence="3" id="KW-0808">Transferase</keyword>
<keyword evidence="4" id="KW-1185">Reference proteome</keyword>
<dbReference type="Pfam" id="PF13439">
    <property type="entry name" value="Glyco_transf_4"/>
    <property type="match status" value="1"/>
</dbReference>
<dbReference type="AlphaFoldDB" id="A0A4P8YPC9"/>
<dbReference type="PANTHER" id="PTHR45947:SF14">
    <property type="entry name" value="SLL1723 PROTEIN"/>
    <property type="match status" value="1"/>
</dbReference>
<name>A0A4P8YPC9_9ENTR</name>
<reference evidence="3 4" key="1">
    <citation type="submission" date="2019-05" db="EMBL/GenBank/DDBJ databases">
        <title>Complete genome sequence of Izhakiella calystegiae KSNA2, an endophyte isolated from beach morning glory (Calystegia soldanella).</title>
        <authorList>
            <person name="Jiang L."/>
            <person name="Jeong J.C."/>
            <person name="Kim C.Y."/>
            <person name="Kim D.H."/>
            <person name="Kim S.W."/>
            <person name="Lee j."/>
        </authorList>
    </citation>
    <scope>NUCLEOTIDE SEQUENCE [LARGE SCALE GENOMIC DNA]</scope>
    <source>
        <strain evidence="3 4">KSNA2</strain>
    </source>
</reference>
<feature type="domain" description="Glycosyl transferase family 1" evidence="1">
    <location>
        <begin position="210"/>
        <end position="375"/>
    </location>
</feature>
<dbReference type="GO" id="GO:0016757">
    <property type="term" value="F:glycosyltransferase activity"/>
    <property type="evidence" value="ECO:0007669"/>
    <property type="project" value="InterPro"/>
</dbReference>
<dbReference type="Gene3D" id="3.40.50.2000">
    <property type="entry name" value="Glycogen Phosphorylase B"/>
    <property type="match status" value="2"/>
</dbReference>
<dbReference type="OrthoDB" id="4611853at2"/>
<evidence type="ECO:0000259" key="2">
    <source>
        <dbReference type="Pfam" id="PF13439"/>
    </source>
</evidence>
<gene>
    <name evidence="3" type="ORF">FEM41_20355</name>
</gene>
<dbReference type="Proteomes" id="UP000302163">
    <property type="component" value="Chromosome"/>
</dbReference>
<sequence>MTKQPYVGYVVKRYPRFSETFIVNEILAHERVGMKIDIFALGNVEETHFQDIIAQVRAPVTRIVDKQRNMERYWALFDRAWRELPGFADCLAAQRHPNVHEFAQAILLALAIRERGIEHLHAHFGTRATTVARIAARLSGIGYSFTAHAKDIYYPYQESTELENKLRDAVQAITVSDYNLAHLRQRYGKNADRTIRLYNGLDLQKFSFTLNNNRQPEILAVGRLVEKKGFCHLISALRLLHDRRLSLRCRIIGDGPLHAVLLAQIRNLGLEQVVTLSGFLPQREIITAMRNALMVVAPCIVSEEGDRDGLPTVLLEAMALGTPVIATRVAGIPELVIEGKTGCCVAPGDSAALTEAITRLADSEEFRIRLAYEARALIEQEFDIDCNTRQLREIFAAAAARLSSVRGENA</sequence>
<accession>A0A4P8YPC9</accession>
<protein>
    <submittedName>
        <fullName evidence="3">Glycosyltransferase family 4 protein</fullName>
    </submittedName>
</protein>
<dbReference type="InterPro" id="IPR001296">
    <property type="entry name" value="Glyco_trans_1"/>
</dbReference>